<keyword evidence="2" id="KW-1185">Reference proteome</keyword>
<organism evidence="1 2">
    <name type="scientific">Catenulispora yoronensis</name>
    <dbReference type="NCBI Taxonomy" id="450799"/>
    <lineage>
        <taxon>Bacteria</taxon>
        <taxon>Bacillati</taxon>
        <taxon>Actinomycetota</taxon>
        <taxon>Actinomycetes</taxon>
        <taxon>Catenulisporales</taxon>
        <taxon>Catenulisporaceae</taxon>
        <taxon>Catenulispora</taxon>
    </lineage>
</organism>
<protein>
    <submittedName>
        <fullName evidence="1">Uncharacterized protein</fullName>
    </submittedName>
</protein>
<dbReference type="EMBL" id="BAAAQN010000089">
    <property type="protein sequence ID" value="GAA2062964.1"/>
    <property type="molecule type" value="Genomic_DNA"/>
</dbReference>
<comment type="caution">
    <text evidence="1">The sequence shown here is derived from an EMBL/GenBank/DDBJ whole genome shotgun (WGS) entry which is preliminary data.</text>
</comment>
<gene>
    <name evidence="1" type="ORF">GCM10009839_87760</name>
</gene>
<name>A0ABP5H576_9ACTN</name>
<dbReference type="Proteomes" id="UP001500751">
    <property type="component" value="Unassembled WGS sequence"/>
</dbReference>
<reference evidence="2" key="1">
    <citation type="journal article" date="2019" name="Int. J. Syst. Evol. Microbiol.">
        <title>The Global Catalogue of Microorganisms (GCM) 10K type strain sequencing project: providing services to taxonomists for standard genome sequencing and annotation.</title>
        <authorList>
            <consortium name="The Broad Institute Genomics Platform"/>
            <consortium name="The Broad Institute Genome Sequencing Center for Infectious Disease"/>
            <person name="Wu L."/>
            <person name="Ma J."/>
        </authorList>
    </citation>
    <scope>NUCLEOTIDE SEQUENCE [LARGE SCALE GENOMIC DNA]</scope>
    <source>
        <strain evidence="2">JCM 16014</strain>
    </source>
</reference>
<proteinExistence type="predicted"/>
<evidence type="ECO:0000313" key="1">
    <source>
        <dbReference type="EMBL" id="GAA2062964.1"/>
    </source>
</evidence>
<evidence type="ECO:0000313" key="2">
    <source>
        <dbReference type="Proteomes" id="UP001500751"/>
    </source>
</evidence>
<accession>A0ABP5H576</accession>
<sequence length="148" mass="16606">MTDVSAWLTEHGLTLDQCRQAEIDRWHAEHHIHDRRALRSFLLWCAASRRTRRFELPTAVIQASPLGQQQRLSILGQLLTSEDKALRTRVAGSIVLLYAQPLTRVVRLTLDDVIQGDDQLLLRLGETPTQSPHPSLTCCCAGSRTGTT</sequence>